<evidence type="ECO:0000259" key="2">
    <source>
        <dbReference type="Pfam" id="PF02517"/>
    </source>
</evidence>
<organism evidence="3 4">
    <name type="scientific">Peloplasma aerotolerans</name>
    <dbReference type="NCBI Taxonomy" id="3044389"/>
    <lineage>
        <taxon>Bacteria</taxon>
        <taxon>Bacillati</taxon>
        <taxon>Mycoplasmatota</taxon>
        <taxon>Mollicutes</taxon>
        <taxon>Acholeplasmatales</taxon>
        <taxon>Acholeplasmataceae</taxon>
        <taxon>Peloplasma</taxon>
    </lineage>
</organism>
<keyword evidence="1" id="KW-1133">Transmembrane helix</keyword>
<dbReference type="Pfam" id="PF02517">
    <property type="entry name" value="Rce1-like"/>
    <property type="match status" value="1"/>
</dbReference>
<feature type="transmembrane region" description="Helical" evidence="1">
    <location>
        <begin position="79"/>
        <end position="100"/>
    </location>
</feature>
<dbReference type="GO" id="GO:0080120">
    <property type="term" value="P:CAAX-box protein maturation"/>
    <property type="evidence" value="ECO:0007669"/>
    <property type="project" value="UniProtKB-ARBA"/>
</dbReference>
<reference evidence="3" key="1">
    <citation type="submission" date="2023-05" db="EMBL/GenBank/DDBJ databases">
        <title>Mariniplasma microaerophilum sp. nov., a novel anaerobic mollicute isolated from terrestrial mud volcano, Taman Peninsula, Russia.</title>
        <authorList>
            <person name="Khomyakova M.A."/>
            <person name="Merkel A.Y."/>
            <person name="Slobodkin A.I."/>
        </authorList>
    </citation>
    <scope>NUCLEOTIDE SEQUENCE</scope>
    <source>
        <strain evidence="3">M4Ah</strain>
    </source>
</reference>
<dbReference type="GO" id="GO:0004175">
    <property type="term" value="F:endopeptidase activity"/>
    <property type="evidence" value="ECO:0007669"/>
    <property type="project" value="UniProtKB-ARBA"/>
</dbReference>
<keyword evidence="1" id="KW-0472">Membrane</keyword>
<dbReference type="EC" id="3.4.-.-" evidence="3"/>
<dbReference type="AlphaFoldDB" id="A0AAW6UDC2"/>
<keyword evidence="4" id="KW-1185">Reference proteome</keyword>
<proteinExistence type="predicted"/>
<feature type="transmembrane region" description="Helical" evidence="1">
    <location>
        <begin position="153"/>
        <end position="173"/>
    </location>
</feature>
<dbReference type="InterPro" id="IPR052710">
    <property type="entry name" value="CAAX_protease"/>
</dbReference>
<feature type="transmembrane region" description="Helical" evidence="1">
    <location>
        <begin position="48"/>
        <end position="67"/>
    </location>
</feature>
<dbReference type="PANTHER" id="PTHR36435">
    <property type="entry name" value="SLR1288 PROTEIN"/>
    <property type="match status" value="1"/>
</dbReference>
<name>A0AAW6UDC2_9MOLU</name>
<accession>A0AAW6UDC2</accession>
<feature type="domain" description="CAAX prenyl protease 2/Lysostaphin resistance protein A-like" evidence="2">
    <location>
        <begin position="113"/>
        <end position="215"/>
    </location>
</feature>
<comment type="caution">
    <text evidence="3">The sequence shown here is derived from an EMBL/GenBank/DDBJ whole genome shotgun (WGS) entry which is preliminary data.</text>
</comment>
<feature type="transmembrane region" description="Helical" evidence="1">
    <location>
        <begin position="120"/>
        <end position="141"/>
    </location>
</feature>
<protein>
    <submittedName>
        <fullName evidence="3">CPBP family intramembrane metalloprotease</fullName>
        <ecNumber evidence="3">3.4.-.-</ecNumber>
    </submittedName>
</protein>
<keyword evidence="3" id="KW-0482">Metalloprotease</keyword>
<dbReference type="EMBL" id="JASCXW010000014">
    <property type="protein sequence ID" value="MDI6452983.1"/>
    <property type="molecule type" value="Genomic_DNA"/>
</dbReference>
<dbReference type="PANTHER" id="PTHR36435:SF1">
    <property type="entry name" value="CAAX AMINO TERMINAL PROTEASE FAMILY PROTEIN"/>
    <property type="match status" value="1"/>
</dbReference>
<dbReference type="GO" id="GO:0008237">
    <property type="term" value="F:metallopeptidase activity"/>
    <property type="evidence" value="ECO:0007669"/>
    <property type="project" value="UniProtKB-KW"/>
</dbReference>
<sequence length="263" mass="30005">MEDKNNDVLSYTNQKNLIFLLIILMFVLVLIDINVLQENLDTQMITGSLLRILGGLVFIVIIYGLGHGHIFKFKNVSKALLIMIPAFIVSINNFPIIAFLDGRAVLTEPVYRVFLFFIESLSVGFFEEIIFRGMILVYLLNKLKDEKNGVMKSIILSSVIFGFIHVINIFNGASVNSTMLQIGYSFLVGMMWAVLFIKTGNLWLTMLLHATFNFFGQVMFYLGTVDGRYDQFTTVITIIIALLAAFHTLWIFRQIKNKTLFND</sequence>
<keyword evidence="1" id="KW-0812">Transmembrane</keyword>
<dbReference type="Proteomes" id="UP001431532">
    <property type="component" value="Unassembled WGS sequence"/>
</dbReference>
<evidence type="ECO:0000313" key="3">
    <source>
        <dbReference type="EMBL" id="MDI6452983.1"/>
    </source>
</evidence>
<dbReference type="InterPro" id="IPR003675">
    <property type="entry name" value="Rce1/LyrA-like_dom"/>
</dbReference>
<keyword evidence="3" id="KW-0378">Hydrolase</keyword>
<feature type="transmembrane region" description="Helical" evidence="1">
    <location>
        <begin position="234"/>
        <end position="252"/>
    </location>
</feature>
<keyword evidence="3" id="KW-0645">Protease</keyword>
<evidence type="ECO:0000256" key="1">
    <source>
        <dbReference type="SAM" id="Phobius"/>
    </source>
</evidence>
<feature type="transmembrane region" description="Helical" evidence="1">
    <location>
        <begin position="179"/>
        <end position="197"/>
    </location>
</feature>
<dbReference type="RefSeq" id="WP_282839410.1">
    <property type="nucleotide sequence ID" value="NZ_JASCXW010000014.1"/>
</dbReference>
<gene>
    <name evidence="3" type="ORF">QJ521_05370</name>
</gene>
<evidence type="ECO:0000313" key="4">
    <source>
        <dbReference type="Proteomes" id="UP001431532"/>
    </source>
</evidence>
<feature type="transmembrane region" description="Helical" evidence="1">
    <location>
        <begin position="17"/>
        <end position="36"/>
    </location>
</feature>